<feature type="transmembrane region" description="Helical" evidence="8">
    <location>
        <begin position="284"/>
        <end position="309"/>
    </location>
</feature>
<dbReference type="GO" id="GO:0005886">
    <property type="term" value="C:plasma membrane"/>
    <property type="evidence" value="ECO:0007669"/>
    <property type="project" value="UniProtKB-SubCell"/>
</dbReference>
<dbReference type="InterPro" id="IPR039421">
    <property type="entry name" value="Type_1_exporter"/>
</dbReference>
<keyword evidence="12" id="KW-1185">Reference proteome</keyword>
<dbReference type="EC" id="3.6.3.-" evidence="11"/>
<feature type="domain" description="ABC transmembrane type-1" evidence="10">
    <location>
        <begin position="38"/>
        <end position="315"/>
    </location>
</feature>
<keyword evidence="7 8" id="KW-0472">Membrane</keyword>
<dbReference type="STRING" id="1307763.L21SP4_01895"/>
<evidence type="ECO:0000256" key="2">
    <source>
        <dbReference type="ARBA" id="ARBA00022448"/>
    </source>
</evidence>
<keyword evidence="4" id="KW-0547">Nucleotide-binding</keyword>
<protein>
    <submittedName>
        <fullName evidence="11">Multidrug export ATP-binding/permease protein</fullName>
        <ecNumber evidence="11">3.6.3.-</ecNumber>
    </submittedName>
</protein>
<feature type="transmembrane region" description="Helical" evidence="8">
    <location>
        <begin position="67"/>
        <end position="87"/>
    </location>
</feature>
<dbReference type="GO" id="GO:0140359">
    <property type="term" value="F:ABC-type transporter activity"/>
    <property type="evidence" value="ECO:0007669"/>
    <property type="project" value="InterPro"/>
</dbReference>
<evidence type="ECO:0000256" key="8">
    <source>
        <dbReference type="SAM" id="Phobius"/>
    </source>
</evidence>
<proteinExistence type="predicted"/>
<keyword evidence="2" id="KW-0813">Transport</keyword>
<feature type="transmembrane region" description="Helical" evidence="8">
    <location>
        <begin position="248"/>
        <end position="272"/>
    </location>
</feature>
<dbReference type="InterPro" id="IPR011527">
    <property type="entry name" value="ABC1_TM_dom"/>
</dbReference>
<dbReference type="InterPro" id="IPR036640">
    <property type="entry name" value="ABC1_TM_sf"/>
</dbReference>
<sequence length="589" mass="67097">MMKSIRQMRETLGLFARFHREGLPPYRGKFYGIWVLHVLFAILLVLPPLVVRAVIDRAIPQKDIGLVWLAAGALMAIFALAAVIDWFRHYIGHMVAQRVTYRLRNNLYWHLQKLSFSFHDNIRVGELVSRLIDDLNRGEEVLYHAPQTWVTNTVTLVLTAALLLMLHPSLAAVCMVIVALVAFVAWWVSRRMFGAERRVREHKASLSSQAEENLSGVRIIQSFVRESHEMDRFEQENRGHYRSRMKAIFWWSWLFPTSILILGFALALALGLGGRTAILNPDAMTVGTLAAFVMYLQRLMFPLLMLFLINEALIQYFAGVERYFSFMDREPDITDVEDAVDLGRARGEVEFDGVWFRYDTTPVLRDIRLKVPPGETVALVGPSGTGKTTLTRLIPRFYEPYEGTLRIDGVDVNRIKLPSLRRNVGLVMQDDFLFSDTLYNNIAYGRLEATPEEIKEAARQANVDEFAQRLSDGYDTELGQRGVKISEGQGQRISIARAIVKNPPILILDEATSSVDSETERLIQEALERVMKDKTCFVIAHRLSTIVNADRICFIEDGRIIEEGTHDELIRLGGHYARYYELQSSGSDA</sequence>
<feature type="transmembrane region" description="Helical" evidence="8">
    <location>
        <begin position="170"/>
        <end position="188"/>
    </location>
</feature>
<dbReference type="Gene3D" id="1.20.1560.10">
    <property type="entry name" value="ABC transporter type 1, transmembrane domain"/>
    <property type="match status" value="1"/>
</dbReference>
<evidence type="ECO:0000259" key="10">
    <source>
        <dbReference type="PROSITE" id="PS50929"/>
    </source>
</evidence>
<evidence type="ECO:0000313" key="12">
    <source>
        <dbReference type="Proteomes" id="UP000035268"/>
    </source>
</evidence>
<reference evidence="11 12" key="2">
    <citation type="journal article" date="2016" name="ISME J.">
        <title>Characterization of the first cultured representative of Verrucomicrobia subdivision 5 indicates the proposal of a novel phylum.</title>
        <authorList>
            <person name="Spring S."/>
            <person name="Bunk B."/>
            <person name="Sproer C."/>
            <person name="Schumann P."/>
            <person name="Rohde M."/>
            <person name="Tindall B.J."/>
            <person name="Klenk H.P."/>
        </authorList>
    </citation>
    <scope>NUCLEOTIDE SEQUENCE [LARGE SCALE GENOMIC DNA]</scope>
    <source>
        <strain evidence="11 12">L21-Fru-AB</strain>
    </source>
</reference>
<evidence type="ECO:0000256" key="4">
    <source>
        <dbReference type="ARBA" id="ARBA00022741"/>
    </source>
</evidence>
<accession>A0A0G3EF99</accession>
<dbReference type="SUPFAM" id="SSF90123">
    <property type="entry name" value="ABC transporter transmembrane region"/>
    <property type="match status" value="1"/>
</dbReference>
<keyword evidence="3 8" id="KW-0812">Transmembrane</keyword>
<name>A0A0G3EF99_9BACT</name>
<dbReference type="AlphaFoldDB" id="A0A0G3EF99"/>
<dbReference type="GO" id="GO:0005524">
    <property type="term" value="F:ATP binding"/>
    <property type="evidence" value="ECO:0007669"/>
    <property type="project" value="UniProtKB-KW"/>
</dbReference>
<dbReference type="SUPFAM" id="SSF52540">
    <property type="entry name" value="P-loop containing nucleoside triphosphate hydrolases"/>
    <property type="match status" value="1"/>
</dbReference>
<keyword evidence="5 11" id="KW-0067">ATP-binding</keyword>
<evidence type="ECO:0000256" key="3">
    <source>
        <dbReference type="ARBA" id="ARBA00022692"/>
    </source>
</evidence>
<dbReference type="FunFam" id="3.40.50.300:FF:000287">
    <property type="entry name" value="Multidrug ABC transporter ATP-binding protein"/>
    <property type="match status" value="1"/>
</dbReference>
<dbReference type="RefSeq" id="WP_052882394.1">
    <property type="nucleotide sequence ID" value="NZ_CP010904.1"/>
</dbReference>
<evidence type="ECO:0000256" key="7">
    <source>
        <dbReference type="ARBA" id="ARBA00023136"/>
    </source>
</evidence>
<evidence type="ECO:0000256" key="1">
    <source>
        <dbReference type="ARBA" id="ARBA00004651"/>
    </source>
</evidence>
<feature type="domain" description="ABC transporter" evidence="9">
    <location>
        <begin position="349"/>
        <end position="582"/>
    </location>
</feature>
<dbReference type="InterPro" id="IPR003593">
    <property type="entry name" value="AAA+_ATPase"/>
</dbReference>
<dbReference type="Proteomes" id="UP000035268">
    <property type="component" value="Chromosome"/>
</dbReference>
<dbReference type="InterPro" id="IPR003439">
    <property type="entry name" value="ABC_transporter-like_ATP-bd"/>
</dbReference>
<dbReference type="PROSITE" id="PS50929">
    <property type="entry name" value="ABC_TM1F"/>
    <property type="match status" value="1"/>
</dbReference>
<dbReference type="Pfam" id="PF00664">
    <property type="entry name" value="ABC_membrane"/>
    <property type="match status" value="1"/>
</dbReference>
<dbReference type="SMART" id="SM00382">
    <property type="entry name" value="AAA"/>
    <property type="match status" value="1"/>
</dbReference>
<comment type="subcellular location">
    <subcellularLocation>
        <location evidence="1">Cell membrane</location>
        <topology evidence="1">Multi-pass membrane protein</topology>
    </subcellularLocation>
</comment>
<dbReference type="InterPro" id="IPR027417">
    <property type="entry name" value="P-loop_NTPase"/>
</dbReference>
<feature type="transmembrane region" description="Helical" evidence="8">
    <location>
        <begin position="30"/>
        <end position="55"/>
    </location>
</feature>
<organism evidence="11 12">
    <name type="scientific">Kiritimatiella glycovorans</name>
    <dbReference type="NCBI Taxonomy" id="1307763"/>
    <lineage>
        <taxon>Bacteria</taxon>
        <taxon>Pseudomonadati</taxon>
        <taxon>Kiritimatiellota</taxon>
        <taxon>Kiritimatiellia</taxon>
        <taxon>Kiritimatiellales</taxon>
        <taxon>Kiritimatiellaceae</taxon>
        <taxon>Kiritimatiella</taxon>
    </lineage>
</organism>
<dbReference type="PROSITE" id="PS50893">
    <property type="entry name" value="ABC_TRANSPORTER_2"/>
    <property type="match status" value="1"/>
</dbReference>
<dbReference type="EMBL" id="CP010904">
    <property type="protein sequence ID" value="AKJ65131.1"/>
    <property type="molecule type" value="Genomic_DNA"/>
</dbReference>
<evidence type="ECO:0000259" key="9">
    <source>
        <dbReference type="PROSITE" id="PS50893"/>
    </source>
</evidence>
<keyword evidence="11" id="KW-0378">Hydrolase</keyword>
<evidence type="ECO:0000256" key="6">
    <source>
        <dbReference type="ARBA" id="ARBA00022989"/>
    </source>
</evidence>
<dbReference type="PANTHER" id="PTHR24221:SF654">
    <property type="entry name" value="ATP-BINDING CASSETTE SUB-FAMILY B MEMBER 6"/>
    <property type="match status" value="1"/>
</dbReference>
<reference evidence="12" key="1">
    <citation type="submission" date="2015-02" db="EMBL/GenBank/DDBJ databases">
        <title>Description and complete genome sequence of the first cultured representative of the subdivision 5 of the Verrucomicrobia phylum.</title>
        <authorList>
            <person name="Spring S."/>
            <person name="Bunk B."/>
            <person name="Sproer C."/>
            <person name="Klenk H.-P."/>
        </authorList>
    </citation>
    <scope>NUCLEOTIDE SEQUENCE [LARGE SCALE GENOMIC DNA]</scope>
    <source>
        <strain evidence="12">L21-Fru-AB</strain>
    </source>
</reference>
<dbReference type="OrthoDB" id="9762778at2"/>
<dbReference type="GO" id="GO:0016887">
    <property type="term" value="F:ATP hydrolysis activity"/>
    <property type="evidence" value="ECO:0007669"/>
    <property type="project" value="InterPro"/>
</dbReference>
<keyword evidence="6 8" id="KW-1133">Transmembrane helix</keyword>
<gene>
    <name evidence="11" type="ORF">L21SP4_01895</name>
</gene>
<evidence type="ECO:0000313" key="11">
    <source>
        <dbReference type="EMBL" id="AKJ65131.1"/>
    </source>
</evidence>
<dbReference type="PANTHER" id="PTHR24221">
    <property type="entry name" value="ATP-BINDING CASSETTE SUB-FAMILY B"/>
    <property type="match status" value="1"/>
</dbReference>
<dbReference type="Pfam" id="PF00005">
    <property type="entry name" value="ABC_tran"/>
    <property type="match status" value="1"/>
</dbReference>
<dbReference type="KEGG" id="vbl:L21SP4_01895"/>
<evidence type="ECO:0000256" key="5">
    <source>
        <dbReference type="ARBA" id="ARBA00022840"/>
    </source>
</evidence>
<dbReference type="Gene3D" id="3.40.50.300">
    <property type="entry name" value="P-loop containing nucleotide triphosphate hydrolases"/>
    <property type="match status" value="1"/>
</dbReference>